<dbReference type="InterPro" id="IPR023151">
    <property type="entry name" value="PEP_util_CS"/>
</dbReference>
<evidence type="ECO:0000256" key="11">
    <source>
        <dbReference type="ARBA" id="ARBA00022840"/>
    </source>
</evidence>
<dbReference type="PIRSF" id="PIRSF000854">
    <property type="entry name" value="PEP_synthase"/>
    <property type="match status" value="1"/>
</dbReference>
<keyword evidence="8 15" id="KW-0479">Metal-binding</keyword>
<dbReference type="Gene3D" id="3.20.20.60">
    <property type="entry name" value="Phosphoenolpyruvate-binding domains"/>
    <property type="match status" value="1"/>
</dbReference>
<evidence type="ECO:0000256" key="2">
    <source>
        <dbReference type="ARBA" id="ARBA00002988"/>
    </source>
</evidence>
<evidence type="ECO:0000256" key="5">
    <source>
        <dbReference type="ARBA" id="ARBA00011996"/>
    </source>
</evidence>
<evidence type="ECO:0000256" key="10">
    <source>
        <dbReference type="ARBA" id="ARBA00022777"/>
    </source>
</evidence>
<protein>
    <recommendedName>
        <fullName evidence="6 15">Phosphoenolpyruvate synthase</fullName>
        <shortName evidence="15">PEP synthase</shortName>
        <ecNumber evidence="5 15">2.7.9.2</ecNumber>
    </recommendedName>
    <alternativeName>
        <fullName evidence="13 15">Pyruvate, water dikinase</fullName>
    </alternativeName>
</protein>
<dbReference type="InterPro" id="IPR018274">
    <property type="entry name" value="PEP_util_AS"/>
</dbReference>
<keyword evidence="19" id="KW-0670">Pyruvate</keyword>
<dbReference type="InterPro" id="IPR040442">
    <property type="entry name" value="Pyrv_kinase-like_dom_sf"/>
</dbReference>
<organism evidence="19 20">
    <name type="scientific">Candidatus Nealsonbacteria bacterium CG23_combo_of_CG06-09_8_20_14_all_38_19</name>
    <dbReference type="NCBI Taxonomy" id="1974721"/>
    <lineage>
        <taxon>Bacteria</taxon>
        <taxon>Candidatus Nealsoniibacteriota</taxon>
    </lineage>
</organism>
<evidence type="ECO:0000256" key="8">
    <source>
        <dbReference type="ARBA" id="ARBA00022723"/>
    </source>
</evidence>
<dbReference type="PANTHER" id="PTHR43030:SF1">
    <property type="entry name" value="PHOSPHOENOLPYRUVATE SYNTHASE"/>
    <property type="match status" value="1"/>
</dbReference>
<evidence type="ECO:0000259" key="18">
    <source>
        <dbReference type="Pfam" id="PF02896"/>
    </source>
</evidence>
<dbReference type="InterPro" id="IPR006319">
    <property type="entry name" value="PEP_synth"/>
</dbReference>
<dbReference type="EC" id="2.7.9.2" evidence="5 15"/>
<keyword evidence="12 15" id="KW-0460">Magnesium</keyword>
<dbReference type="InterPro" id="IPR036637">
    <property type="entry name" value="Phosphohistidine_dom_sf"/>
</dbReference>
<comment type="catalytic activity">
    <reaction evidence="14 15">
        <text>pyruvate + ATP + H2O = phosphoenolpyruvate + AMP + phosphate + 2 H(+)</text>
        <dbReference type="Rhea" id="RHEA:11364"/>
        <dbReference type="ChEBI" id="CHEBI:15361"/>
        <dbReference type="ChEBI" id="CHEBI:15377"/>
        <dbReference type="ChEBI" id="CHEBI:15378"/>
        <dbReference type="ChEBI" id="CHEBI:30616"/>
        <dbReference type="ChEBI" id="CHEBI:43474"/>
        <dbReference type="ChEBI" id="CHEBI:58702"/>
        <dbReference type="ChEBI" id="CHEBI:456215"/>
        <dbReference type="EC" id="2.7.9.2"/>
    </reaction>
</comment>
<feature type="domain" description="PEP-utilising enzyme C-terminal" evidence="18">
    <location>
        <begin position="475"/>
        <end position="804"/>
    </location>
</feature>
<evidence type="ECO:0000256" key="4">
    <source>
        <dbReference type="ARBA" id="ARBA00007837"/>
    </source>
</evidence>
<dbReference type="EMBL" id="PCRP01000017">
    <property type="protein sequence ID" value="PIP23841.1"/>
    <property type="molecule type" value="Genomic_DNA"/>
</dbReference>
<dbReference type="Pfam" id="PF00391">
    <property type="entry name" value="PEP-utilizers"/>
    <property type="match status" value="1"/>
</dbReference>
<comment type="similarity">
    <text evidence="4 15">Belongs to the PEP-utilizing enzyme family.</text>
</comment>
<evidence type="ECO:0000256" key="6">
    <source>
        <dbReference type="ARBA" id="ARBA00021623"/>
    </source>
</evidence>
<dbReference type="SUPFAM" id="SSF56059">
    <property type="entry name" value="Glutathione synthetase ATP-binding domain-like"/>
    <property type="match status" value="1"/>
</dbReference>
<dbReference type="Gene3D" id="3.30.470.20">
    <property type="entry name" value="ATP-grasp fold, B domain"/>
    <property type="match status" value="1"/>
</dbReference>
<comment type="cofactor">
    <cofactor evidence="1 15">
        <name>Mg(2+)</name>
        <dbReference type="ChEBI" id="CHEBI:18420"/>
    </cofactor>
</comment>
<keyword evidence="11 15" id="KW-0067">ATP-binding</keyword>
<dbReference type="GO" id="GO:0005524">
    <property type="term" value="F:ATP binding"/>
    <property type="evidence" value="ECO:0007669"/>
    <property type="project" value="UniProtKB-KW"/>
</dbReference>
<dbReference type="NCBIfam" id="TIGR01418">
    <property type="entry name" value="PEP_synth"/>
    <property type="match status" value="1"/>
</dbReference>
<gene>
    <name evidence="19" type="ORF">COX36_01185</name>
</gene>
<evidence type="ECO:0000256" key="9">
    <source>
        <dbReference type="ARBA" id="ARBA00022741"/>
    </source>
</evidence>
<evidence type="ECO:0000256" key="13">
    <source>
        <dbReference type="ARBA" id="ARBA00033470"/>
    </source>
</evidence>
<dbReference type="SUPFAM" id="SSF51621">
    <property type="entry name" value="Phosphoenolpyruvate/pyruvate domain"/>
    <property type="match status" value="1"/>
</dbReference>
<evidence type="ECO:0000256" key="1">
    <source>
        <dbReference type="ARBA" id="ARBA00001946"/>
    </source>
</evidence>
<proteinExistence type="inferred from homology"/>
<comment type="function">
    <text evidence="2 15">Catalyzes the phosphorylation of pyruvate to phosphoenolpyruvate.</text>
</comment>
<dbReference type="FunFam" id="3.30.470.20:FF:000017">
    <property type="entry name" value="Phosphoenolpyruvate synthase"/>
    <property type="match status" value="1"/>
</dbReference>
<evidence type="ECO:0000259" key="16">
    <source>
        <dbReference type="Pfam" id="PF00391"/>
    </source>
</evidence>
<dbReference type="PROSITE" id="PS00742">
    <property type="entry name" value="PEP_ENZYMES_2"/>
    <property type="match status" value="1"/>
</dbReference>
<sequence length="815" mass="91680">MQDSKKYILVFSEINIKDVPLVGGKNASLGEMFGQLTQKGVNVPDGFALTSDAYWYYLEANKIDSKLRDLYGKLKAKNLTSLNETSSKARKLIMEASFPKDLEQDVLVHYRKLSEKYGQKNLIVAARSSATAEDSATASFAGQHETYLNVSGEKELLLTIKKCISSLFLARAIAYREEKGFDHMKIALSVGVQKMIRSDLGSSGVIFTLDTETGFRNVVLINSIWGVGEMIVKGKITPDQFFVFKPTLKEGFKSIIVKNLGRKDKKYIFDKTGLKEVIVPKKDQLTFSLDDEEILKLAKWAYIIEEHYQWPQDIEWAKDGKTGELFVVQSRPETVHAAKRGQVYEEYMVKTDKKPIVTGIAIGNKIGQGKTRTISDVSKSKEFKKGEVLVAKMTDPDWMPIMRIASAIVTDEGGKTCHAAIVSRELGIPCIVGTKNATQVLKNGQMITVDCTQGLEGRVYEGKIVYELKSYNLEELPKTKTKLMVNVGVPDTAFKTSFLPNDGVGLAREEFIIAEKIKVHPLALYHYKEIRDTKSEIRNKFQIPKSQISKTIKQIDEITIEHKDKKEYFIKELAEGIAQIAAAFYPKKVIVRFSDFKTNEYKNLLGGELFEKEEQNPMIGFRGASRYLDKEFQPAFKMECEAIKRAREVFGLKNICVMVPFCRTVEEGKGVLDLMKEYGLEKGKDNLEVYVMCEIPSNVILAEEFLEVFDGMSIGSNDLTQLVLGLDRDSAKVAHVGDERNEAVKEMIKKVIAVCKEKGKYVGICGEAPSTFPEIAEFLVKEGIESMSLNPDSIIKTTMLVAEKEKELTRHQYTN</sequence>
<accession>A0A2G9YZF7</accession>
<dbReference type="Proteomes" id="UP000230273">
    <property type="component" value="Unassembled WGS sequence"/>
</dbReference>
<dbReference type="InterPro" id="IPR002192">
    <property type="entry name" value="PPDK_AMP/ATP-bd"/>
</dbReference>
<reference evidence="19 20" key="1">
    <citation type="submission" date="2017-09" db="EMBL/GenBank/DDBJ databases">
        <title>Depth-based differentiation of microbial function through sediment-hosted aquifers and enrichment of novel symbionts in the deep terrestrial subsurface.</title>
        <authorList>
            <person name="Probst A.J."/>
            <person name="Ladd B."/>
            <person name="Jarett J.K."/>
            <person name="Geller-Mcgrath D.E."/>
            <person name="Sieber C.M."/>
            <person name="Emerson J.B."/>
            <person name="Anantharaman K."/>
            <person name="Thomas B.C."/>
            <person name="Malmstrom R."/>
            <person name="Stieglmeier M."/>
            <person name="Klingl A."/>
            <person name="Woyke T."/>
            <person name="Ryan C.M."/>
            <person name="Banfield J.F."/>
        </authorList>
    </citation>
    <scope>NUCLEOTIDE SEQUENCE [LARGE SCALE GENOMIC DNA]</scope>
    <source>
        <strain evidence="19">CG23_combo_of_CG06-09_8_20_14_all_38_19</strain>
    </source>
</reference>
<keyword evidence="7 15" id="KW-0808">Transferase</keyword>
<dbReference type="Pfam" id="PF01326">
    <property type="entry name" value="PPDK_N"/>
    <property type="match status" value="1"/>
</dbReference>
<dbReference type="Gene3D" id="3.50.30.10">
    <property type="entry name" value="Phosphohistidine domain"/>
    <property type="match status" value="1"/>
</dbReference>
<dbReference type="FunFam" id="3.30.1490.20:FF:000010">
    <property type="entry name" value="Phosphoenolpyruvate synthase"/>
    <property type="match status" value="1"/>
</dbReference>
<dbReference type="NCBIfam" id="NF005057">
    <property type="entry name" value="PRK06464.1"/>
    <property type="match status" value="1"/>
</dbReference>
<keyword evidence="9 15" id="KW-0547">Nucleotide-binding</keyword>
<evidence type="ECO:0000256" key="3">
    <source>
        <dbReference type="ARBA" id="ARBA00004742"/>
    </source>
</evidence>
<name>A0A2G9YZF7_9BACT</name>
<evidence type="ECO:0000259" key="17">
    <source>
        <dbReference type="Pfam" id="PF01326"/>
    </source>
</evidence>
<dbReference type="InterPro" id="IPR008279">
    <property type="entry name" value="PEP-util_enz_mobile_dom"/>
</dbReference>
<dbReference type="AlphaFoldDB" id="A0A2G9YZF7"/>
<evidence type="ECO:0000313" key="20">
    <source>
        <dbReference type="Proteomes" id="UP000230273"/>
    </source>
</evidence>
<evidence type="ECO:0000313" key="19">
    <source>
        <dbReference type="EMBL" id="PIP23841.1"/>
    </source>
</evidence>
<comment type="pathway">
    <text evidence="3 15">Carbohydrate biosynthesis; gluconeogenesis.</text>
</comment>
<evidence type="ECO:0000256" key="15">
    <source>
        <dbReference type="PIRNR" id="PIRNR000854"/>
    </source>
</evidence>
<dbReference type="GO" id="GO:0046872">
    <property type="term" value="F:metal ion binding"/>
    <property type="evidence" value="ECO:0007669"/>
    <property type="project" value="UniProtKB-KW"/>
</dbReference>
<dbReference type="PANTHER" id="PTHR43030">
    <property type="entry name" value="PHOSPHOENOLPYRUVATE SYNTHASE"/>
    <property type="match status" value="1"/>
</dbReference>
<evidence type="ECO:0000256" key="12">
    <source>
        <dbReference type="ARBA" id="ARBA00022842"/>
    </source>
</evidence>
<keyword evidence="10 15" id="KW-0418">Kinase</keyword>
<feature type="domain" description="PEP-utilising enzyme mobile" evidence="16">
    <location>
        <begin position="383"/>
        <end position="454"/>
    </location>
</feature>
<comment type="caution">
    <text evidence="19">The sequence shown here is derived from an EMBL/GenBank/DDBJ whole genome shotgun (WGS) entry which is preliminary data.</text>
</comment>
<dbReference type="InterPro" id="IPR015813">
    <property type="entry name" value="Pyrv/PenolPyrv_kinase-like_dom"/>
</dbReference>
<dbReference type="PROSITE" id="PS00370">
    <property type="entry name" value="PEP_ENZYMES_PHOS_SITE"/>
    <property type="match status" value="1"/>
</dbReference>
<dbReference type="GO" id="GO:0008986">
    <property type="term" value="F:pyruvate, water dikinase activity"/>
    <property type="evidence" value="ECO:0007669"/>
    <property type="project" value="UniProtKB-EC"/>
</dbReference>
<dbReference type="InterPro" id="IPR000121">
    <property type="entry name" value="PEP_util_C"/>
</dbReference>
<dbReference type="InterPro" id="IPR013815">
    <property type="entry name" value="ATP_grasp_subdomain_1"/>
</dbReference>
<dbReference type="GO" id="GO:0006094">
    <property type="term" value="P:gluconeogenesis"/>
    <property type="evidence" value="ECO:0007669"/>
    <property type="project" value="UniProtKB-UniPathway"/>
</dbReference>
<evidence type="ECO:0000256" key="7">
    <source>
        <dbReference type="ARBA" id="ARBA00022679"/>
    </source>
</evidence>
<dbReference type="UniPathway" id="UPA00138"/>
<feature type="domain" description="Pyruvate phosphate dikinase AMP/ATP-binding" evidence="17">
    <location>
        <begin position="20"/>
        <end position="345"/>
    </location>
</feature>
<dbReference type="Pfam" id="PF02896">
    <property type="entry name" value="PEP-utilizers_C"/>
    <property type="match status" value="1"/>
</dbReference>
<evidence type="ECO:0000256" key="14">
    <source>
        <dbReference type="ARBA" id="ARBA00047700"/>
    </source>
</evidence>
<dbReference type="Gene3D" id="3.30.1490.20">
    <property type="entry name" value="ATP-grasp fold, A domain"/>
    <property type="match status" value="1"/>
</dbReference>
<dbReference type="SUPFAM" id="SSF52009">
    <property type="entry name" value="Phosphohistidine domain"/>
    <property type="match status" value="1"/>
</dbReference>